<dbReference type="EMBL" id="JACHCC010000003">
    <property type="protein sequence ID" value="MBB6499156.1"/>
    <property type="molecule type" value="Genomic_DNA"/>
</dbReference>
<evidence type="ECO:0000259" key="1">
    <source>
        <dbReference type="Pfam" id="PF02698"/>
    </source>
</evidence>
<name>A0A7X0MHR9_9SPHI</name>
<accession>A0A7X0MHR9</accession>
<dbReference type="InterPro" id="IPR003848">
    <property type="entry name" value="DUF218"/>
</dbReference>
<organism evidence="2 3">
    <name type="scientific">Pedobacter cryoconitis</name>
    <dbReference type="NCBI Taxonomy" id="188932"/>
    <lineage>
        <taxon>Bacteria</taxon>
        <taxon>Pseudomonadati</taxon>
        <taxon>Bacteroidota</taxon>
        <taxon>Sphingobacteriia</taxon>
        <taxon>Sphingobacteriales</taxon>
        <taxon>Sphingobacteriaceae</taxon>
        <taxon>Pedobacter</taxon>
    </lineage>
</organism>
<dbReference type="AlphaFoldDB" id="A0A7X0MHR9"/>
<dbReference type="CDD" id="cd06259">
    <property type="entry name" value="YdcF-like"/>
    <property type="match status" value="1"/>
</dbReference>
<dbReference type="Gene3D" id="3.40.50.620">
    <property type="entry name" value="HUPs"/>
    <property type="match status" value="1"/>
</dbReference>
<comment type="caution">
    <text evidence="2">The sequence shown here is derived from an EMBL/GenBank/DDBJ whole genome shotgun (WGS) entry which is preliminary data.</text>
</comment>
<protein>
    <recommendedName>
        <fullName evidence="1">DUF218 domain-containing protein</fullName>
    </recommendedName>
</protein>
<feature type="domain" description="DUF218" evidence="1">
    <location>
        <begin position="257"/>
        <end position="368"/>
    </location>
</feature>
<proteinExistence type="predicted"/>
<reference evidence="2 3" key="1">
    <citation type="submission" date="2020-08" db="EMBL/GenBank/DDBJ databases">
        <title>Genomic Encyclopedia of Type Strains, Phase IV (KMG-V): Genome sequencing to study the core and pangenomes of soil and plant-associated prokaryotes.</title>
        <authorList>
            <person name="Whitman W."/>
        </authorList>
    </citation>
    <scope>NUCLEOTIDE SEQUENCE [LARGE SCALE GENOMIC DNA]</scope>
    <source>
        <strain evidence="2 3">M2T3</strain>
    </source>
</reference>
<dbReference type="Pfam" id="PF02698">
    <property type="entry name" value="DUF218"/>
    <property type="match status" value="1"/>
</dbReference>
<evidence type="ECO:0000313" key="3">
    <source>
        <dbReference type="Proteomes" id="UP000521017"/>
    </source>
</evidence>
<gene>
    <name evidence="2" type="ORF">HDF25_001297</name>
</gene>
<dbReference type="InterPro" id="IPR014729">
    <property type="entry name" value="Rossmann-like_a/b/a_fold"/>
</dbReference>
<sequence>MYFIKRVFLVLVVLGISSLTFAQKKLPGQSYQLLSSQNGFVQSKNYYLLTLFKELPELKKTLENDAVLNKILKRKIERSSAALKNCGSDLLCYTRSIKLSDDEIHEVSNRLSRLFKSGQELEKLVKDHLIPSGCYGLYSALSPKEILIKAWEQDAKALNHTIEVYAEGQKPNYPMIDSISFNVKDKAYAELVATSVKLSVVPENTLFFEPTLTFALLSLEINERNDAADYEPMISTVNKLAIAQISKTNWNNYRYSVILVPGEGPEEKETELSAGGMLRCRLAALQYQKGLAPFIMVSGGRVHPFKTKYSEAFEMKKFLINTLHIPETAILLEPHARHTTTNMRNCARLIFRYGIPMDKPAITSTSKSQSYYISDVVTERSKKELGYYPYKNGKRLSDTEMEFYPNTMSLQIDFDEPLDP</sequence>
<evidence type="ECO:0000313" key="2">
    <source>
        <dbReference type="EMBL" id="MBB6499156.1"/>
    </source>
</evidence>
<dbReference type="RefSeq" id="WP_221450866.1">
    <property type="nucleotide sequence ID" value="NZ_JACHCC010000003.1"/>
</dbReference>
<dbReference type="Proteomes" id="UP000521017">
    <property type="component" value="Unassembled WGS sequence"/>
</dbReference>